<proteinExistence type="inferred from homology"/>
<keyword evidence="3" id="KW-0812">Transmembrane</keyword>
<feature type="coiled-coil region" evidence="2">
    <location>
        <begin position="103"/>
        <end position="154"/>
    </location>
</feature>
<accession>K4KIN4</accession>
<keyword evidence="3" id="KW-0472">Membrane</keyword>
<dbReference type="Gene3D" id="2.40.50.100">
    <property type="match status" value="1"/>
</dbReference>
<keyword evidence="3" id="KW-1133">Transmembrane helix</keyword>
<dbReference type="Proteomes" id="UP000000466">
    <property type="component" value="Chromosome"/>
</dbReference>
<dbReference type="HOGENOM" id="CLU_018816_15_3_6"/>
<dbReference type="RefSeq" id="WP_015047051.1">
    <property type="nucleotide sequence ID" value="NC_018868.3"/>
</dbReference>
<reference evidence="5 6" key="1">
    <citation type="journal article" date="2013" name="Genome Announc.">
        <title>Complete genome sequence of Simiduia agarivorans SA1(T), a marine bacterium able to degrade a variety of polysaccharides.</title>
        <authorList>
            <person name="Lin S.Y."/>
            <person name="Shieh W.Y."/>
            <person name="Chen J.S."/>
            <person name="Tang S.L."/>
        </authorList>
    </citation>
    <scope>NUCLEOTIDE SEQUENCE [LARGE SCALE GENOMIC DNA]</scope>
    <source>
        <strain evidence="6">DSM 21679 / JCM 13881 / BCRC 17597 / SA1</strain>
    </source>
</reference>
<dbReference type="InterPro" id="IPR058625">
    <property type="entry name" value="MdtA-like_BSH"/>
</dbReference>
<dbReference type="eggNOG" id="COG1566">
    <property type="taxonomic scope" value="Bacteria"/>
</dbReference>
<keyword evidence="2" id="KW-0175">Coiled coil</keyword>
<protein>
    <submittedName>
        <fullName evidence="5">Secretion protein HlyD family protein</fullName>
    </submittedName>
</protein>
<evidence type="ECO:0000313" key="6">
    <source>
        <dbReference type="Proteomes" id="UP000000466"/>
    </source>
</evidence>
<dbReference type="Gene3D" id="1.10.287.470">
    <property type="entry name" value="Helix hairpin bin"/>
    <property type="match status" value="1"/>
</dbReference>
<evidence type="ECO:0000256" key="2">
    <source>
        <dbReference type="SAM" id="Coils"/>
    </source>
</evidence>
<dbReference type="PANTHER" id="PTHR30386:SF18">
    <property type="entry name" value="INNER MEMBRANE PROTEIN YIAV-RELATED"/>
    <property type="match status" value="1"/>
</dbReference>
<evidence type="ECO:0000259" key="4">
    <source>
        <dbReference type="Pfam" id="PF25917"/>
    </source>
</evidence>
<evidence type="ECO:0000256" key="3">
    <source>
        <dbReference type="SAM" id="Phobius"/>
    </source>
</evidence>
<dbReference type="EMBL" id="CP003746">
    <property type="protein sequence ID" value="AFU98886.1"/>
    <property type="molecule type" value="Genomic_DNA"/>
</dbReference>
<dbReference type="InterPro" id="IPR050739">
    <property type="entry name" value="MFP"/>
</dbReference>
<keyword evidence="6" id="KW-1185">Reference proteome</keyword>
<dbReference type="SUPFAM" id="SSF111369">
    <property type="entry name" value="HlyD-like secretion proteins"/>
    <property type="match status" value="1"/>
</dbReference>
<dbReference type="STRING" id="1117647.M5M_08485"/>
<feature type="transmembrane region" description="Helical" evidence="3">
    <location>
        <begin position="31"/>
        <end position="49"/>
    </location>
</feature>
<organism evidence="5 6">
    <name type="scientific">Simiduia agarivorans (strain DSM 21679 / JCM 13881 / BCRC 17597 / SA1)</name>
    <dbReference type="NCBI Taxonomy" id="1117647"/>
    <lineage>
        <taxon>Bacteria</taxon>
        <taxon>Pseudomonadati</taxon>
        <taxon>Pseudomonadota</taxon>
        <taxon>Gammaproteobacteria</taxon>
        <taxon>Cellvibrionales</taxon>
        <taxon>Cellvibrionaceae</taxon>
        <taxon>Simiduia</taxon>
    </lineage>
</organism>
<dbReference type="Pfam" id="PF25917">
    <property type="entry name" value="BSH_RND"/>
    <property type="match status" value="1"/>
</dbReference>
<dbReference type="PANTHER" id="PTHR30386">
    <property type="entry name" value="MEMBRANE FUSION SUBUNIT OF EMRAB-TOLC MULTIDRUG EFFLUX PUMP"/>
    <property type="match status" value="1"/>
</dbReference>
<gene>
    <name evidence="5" type="ordered locus">M5M_08485</name>
</gene>
<evidence type="ECO:0000256" key="1">
    <source>
        <dbReference type="ARBA" id="ARBA00009477"/>
    </source>
</evidence>
<comment type="similarity">
    <text evidence="1">Belongs to the membrane fusion protein (MFP) (TC 8.A.1) family.</text>
</comment>
<dbReference type="Gene3D" id="2.40.30.170">
    <property type="match status" value="1"/>
</dbReference>
<dbReference type="OrthoDB" id="286173at2"/>
<name>K4KIN4_SIMAS</name>
<dbReference type="AlphaFoldDB" id="K4KIN4"/>
<evidence type="ECO:0000313" key="5">
    <source>
        <dbReference type="EMBL" id="AFU98886.1"/>
    </source>
</evidence>
<feature type="domain" description="Multidrug resistance protein MdtA-like barrel-sandwich hybrid" evidence="4">
    <location>
        <begin position="66"/>
        <end position="182"/>
    </location>
</feature>
<dbReference type="KEGG" id="saga:M5M_08485"/>
<sequence length="319" mass="35871">MEMLMLLTYAGLCIAVFKIFKLPLNKWTVPTAVLGGVVLISTIMFVMNYNHPYSEYSREYFITTPIVPNVSGQVLTVDAKPNQPLKAGDLLFTIDPTPFEAKIESLQARIEAAKEEYDRQKNLFARKVSSARDLDRAESHFEDLQGQLHKAEFDLKNTRIVAPTDGFVTQNFLRPGMRAVSAPLRPLMVFVHTQDAYMTAFFRQNAMQRLARGGEAEIALDGIPGKVFRAEIVQVNPVMQEGQLQASGNLMTYNPQQPPGRIAVVLKVTDPDFAPYADQLPLGAFGQVAVYTEHAHHFAVIRKILLRMAAWMNYIYPLH</sequence>